<reference evidence="13 14" key="1">
    <citation type="journal article" date="2019" name="Emerg. Microbes Infect.">
        <title>Comprehensive subspecies identification of 175 nontuberculous mycobacteria species based on 7547 genomic profiles.</title>
        <authorList>
            <person name="Matsumoto Y."/>
            <person name="Kinjo T."/>
            <person name="Motooka D."/>
            <person name="Nabeya D."/>
            <person name="Jung N."/>
            <person name="Uechi K."/>
            <person name="Horii T."/>
            <person name="Iida T."/>
            <person name="Fujita J."/>
            <person name="Nakamura S."/>
        </authorList>
    </citation>
    <scope>NUCLEOTIDE SEQUENCE [LARGE SCALE GENOMIC DNA]</scope>
    <source>
        <strain evidence="13 14">JCM 18565</strain>
    </source>
</reference>
<dbReference type="InterPro" id="IPR023661">
    <property type="entry name" value="FbiB"/>
</dbReference>
<sequence length="452" mass="47966">MTALPPAGEHGAAATIEILPVTGLPEFRPGDDLGAALSAAAPWLRDGDVVVVTSKVVSKCEGRLVPAPEDDEERDRLRRKLVDDEAVRVLARKERTLITENRLGLIQAAAGVDGSNVGRTELALLPLDPDASAAALRAGLRERLGVTVAVVITDTMGRAWRNGQIDAAVGTAGLAVLHNYSGAVDRHGNELVVTEVAVADEIAAAADLVKGKLTAMPVAVVRGLNPVDDGSTARQLVRAGTEDLFWLGTAEAIELGRGQAQLLRRSVRRFSDEPVPPAVVESAVAEALTAPAPHHTRPVRFVWLQDPVTRTRLLDRMKEKWRADLTGDGRPADSVERRVARGQILYDAPEVVIPFLVPDGAHSYPDAVRTEAEHTMFTVAVGAAVQALLVALAVRGVGSCWIGSTIFAADLVREELALPAEWEPLGAVAIGYAAEPAGPREPVPAAELLIRK</sequence>
<evidence type="ECO:0000256" key="3">
    <source>
        <dbReference type="ARBA" id="ARBA00022741"/>
    </source>
</evidence>
<comment type="function">
    <text evidence="10">Bifunctional enzyme that catalyzes the GTP-dependent successive addition of multiple gamma-linked L-glutamates to the L-lactyl phosphodiester of 7,8-didemethyl-8-hydroxy-5-deazariboflavin (F420-0) to form polyglutamated F420 derivatives, and the FMNH2-dependent reduction of dehydro-F420-0 to form F420-0.</text>
</comment>
<feature type="region of interest" description="Dehydro-coenzyme F420-0 reductase" evidence="10">
    <location>
        <begin position="249"/>
        <end position="452"/>
    </location>
</feature>
<name>A0ABQ1BZP2_9MYCO</name>
<feature type="region of interest" description="Coenzyme F420:L-glutamate ligase" evidence="10">
    <location>
        <begin position="1"/>
        <end position="248"/>
    </location>
</feature>
<dbReference type="GO" id="GO:0016874">
    <property type="term" value="F:ligase activity"/>
    <property type="evidence" value="ECO:0007669"/>
    <property type="project" value="UniProtKB-KW"/>
</dbReference>
<comment type="catalytic activity">
    <reaction evidence="10">
        <text>oxidized coenzyme F420-1 + GTP + L-glutamate = oxidized coenzyme F420-2 + GDP + phosphate + H(+)</text>
        <dbReference type="Rhea" id="RHEA:30523"/>
        <dbReference type="ChEBI" id="CHEBI:15378"/>
        <dbReference type="ChEBI" id="CHEBI:29985"/>
        <dbReference type="ChEBI" id="CHEBI:37565"/>
        <dbReference type="ChEBI" id="CHEBI:43474"/>
        <dbReference type="ChEBI" id="CHEBI:57922"/>
        <dbReference type="ChEBI" id="CHEBI:58189"/>
        <dbReference type="ChEBI" id="CHEBI:59920"/>
        <dbReference type="EC" id="6.3.2.34"/>
    </reaction>
</comment>
<dbReference type="SUPFAM" id="SSF144010">
    <property type="entry name" value="CofE-like"/>
    <property type="match status" value="1"/>
</dbReference>
<feature type="binding site" evidence="10">
    <location>
        <position position="59"/>
    </location>
    <ligand>
        <name>GTP</name>
        <dbReference type="ChEBI" id="CHEBI:37565"/>
    </ligand>
</feature>
<comment type="caution">
    <text evidence="13">The sequence shown here is derived from an EMBL/GenBank/DDBJ whole genome shotgun (WGS) entry which is preliminary data.</text>
</comment>
<protein>
    <recommendedName>
        <fullName evidence="10">Bifunctional F420 biosynthesis protein FbiB</fullName>
    </recommendedName>
    <domain>
        <recommendedName>
            <fullName evidence="10">Coenzyme F420:L-glutamate ligase</fullName>
            <ecNumber evidence="10">6.3.2.31</ecNumber>
            <ecNumber evidence="10">6.3.2.34</ecNumber>
        </recommendedName>
        <alternativeName>
            <fullName evidence="10">Coenzyme F420-0:L-glutamate ligase</fullName>
        </alternativeName>
        <alternativeName>
            <fullName evidence="10">Coenzyme F420-1:gamma-L-glutamate ligase</fullName>
        </alternativeName>
    </domain>
    <domain>
        <recommendedName>
            <fullName evidence="10">Dehydro-coenzyme F420-0 reductase</fullName>
            <ecNumber evidence="10">1.3.8.17</ecNumber>
        </recommendedName>
    </domain>
</protein>
<evidence type="ECO:0000313" key="14">
    <source>
        <dbReference type="Proteomes" id="UP000465240"/>
    </source>
</evidence>
<keyword evidence="4 10" id="KW-0460">Magnesium</keyword>
<feature type="binding site" evidence="10">
    <location>
        <position position="116"/>
    </location>
    <ligand>
        <name>GTP</name>
        <dbReference type="ChEBI" id="CHEBI:37565"/>
    </ligand>
</feature>
<dbReference type="EC" id="6.3.2.31" evidence="10"/>
<feature type="binding site" evidence="10">
    <location>
        <position position="54"/>
    </location>
    <ligand>
        <name>GTP</name>
        <dbReference type="ChEBI" id="CHEBI:37565"/>
    </ligand>
</feature>
<keyword evidence="1 10" id="KW-0436">Ligase</keyword>
<dbReference type="CDD" id="cd20607">
    <property type="entry name" value="FbiB_C-like"/>
    <property type="match status" value="1"/>
</dbReference>
<evidence type="ECO:0000256" key="7">
    <source>
        <dbReference type="ARBA" id="ARBA00023134"/>
    </source>
</evidence>
<feature type="binding site" evidence="10">
    <location>
        <begin position="264"/>
        <end position="268"/>
    </location>
    <ligand>
        <name>FMN</name>
        <dbReference type="ChEBI" id="CHEBI:58210"/>
    </ligand>
</feature>
<dbReference type="NCBIfam" id="TIGR01916">
    <property type="entry name" value="F420_cofE"/>
    <property type="match status" value="1"/>
</dbReference>
<feature type="binding site" evidence="10">
    <location>
        <position position="154"/>
    </location>
    <ligand>
        <name>a divalent metal cation</name>
        <dbReference type="ChEBI" id="CHEBI:60240"/>
        <label>1</label>
    </ligand>
</feature>
<dbReference type="HAMAP" id="MF_01259">
    <property type="entry name" value="F420_ligase_FbiB"/>
    <property type="match status" value="1"/>
</dbReference>
<dbReference type="InterPro" id="IPR008225">
    <property type="entry name" value="F420-0_g-glutamyl_ligase"/>
</dbReference>
<evidence type="ECO:0000256" key="5">
    <source>
        <dbReference type="ARBA" id="ARBA00022958"/>
    </source>
</evidence>
<dbReference type="InterPro" id="IPR000415">
    <property type="entry name" value="Nitroreductase-like"/>
</dbReference>
<evidence type="ECO:0000256" key="8">
    <source>
        <dbReference type="ARBA" id="ARBA00023211"/>
    </source>
</evidence>
<comment type="pathway">
    <text evidence="10">Cofactor biosynthesis; coenzyme F420 biosynthesis.</text>
</comment>
<dbReference type="Gene3D" id="3.30.1330.100">
    <property type="entry name" value="CofE-like"/>
    <property type="match status" value="1"/>
</dbReference>
<keyword evidence="3 10" id="KW-0547">Nucleotide-binding</keyword>
<dbReference type="PANTHER" id="PTHR47917:SF1">
    <property type="entry name" value="COENZYME F420:L-GLUTAMATE LIGASE"/>
    <property type="match status" value="1"/>
</dbReference>
<accession>A0ABQ1BZP2</accession>
<dbReference type="Pfam" id="PF00881">
    <property type="entry name" value="Nitroreductase"/>
    <property type="match status" value="1"/>
</dbReference>
<keyword evidence="6 10" id="KW-0560">Oxidoreductase</keyword>
<keyword evidence="7 10" id="KW-0342">GTP-binding</keyword>
<comment type="cofactor">
    <cofactor evidence="10">
        <name>Mg(2+)</name>
        <dbReference type="ChEBI" id="CHEBI:18420"/>
    </cofactor>
    <cofactor evidence="10">
        <name>Mn(2+)</name>
        <dbReference type="ChEBI" id="CHEBI:29035"/>
    </cofactor>
    <text evidence="10">Binds 2 divalent metal cations per subunit. The ions could be magnesium and/or manganese.</text>
</comment>
<comment type="catalytic activity">
    <reaction evidence="10">
        <text>oxidized coenzyme F420-0 + GTP + L-glutamate = oxidized coenzyme F420-1 + GDP + phosphate + H(+)</text>
        <dbReference type="Rhea" id="RHEA:30555"/>
        <dbReference type="ChEBI" id="CHEBI:15378"/>
        <dbReference type="ChEBI" id="CHEBI:29985"/>
        <dbReference type="ChEBI" id="CHEBI:37565"/>
        <dbReference type="ChEBI" id="CHEBI:43474"/>
        <dbReference type="ChEBI" id="CHEBI:58189"/>
        <dbReference type="ChEBI" id="CHEBI:59907"/>
        <dbReference type="ChEBI" id="CHEBI:59920"/>
        <dbReference type="EC" id="6.3.2.31"/>
    </reaction>
</comment>
<comment type="catalytic activity">
    <reaction evidence="10">
        <text>oxidized coenzyme F420-0 + FMN + H(+) = dehydro coenzyme F420-0 + FMNH2</text>
        <dbReference type="Rhea" id="RHEA:60360"/>
        <dbReference type="ChEBI" id="CHEBI:15378"/>
        <dbReference type="ChEBI" id="CHEBI:57618"/>
        <dbReference type="ChEBI" id="CHEBI:58210"/>
        <dbReference type="ChEBI" id="CHEBI:59907"/>
        <dbReference type="ChEBI" id="CHEBI:143705"/>
        <dbReference type="EC" id="1.3.8.17"/>
    </reaction>
</comment>
<keyword evidence="5 10" id="KW-0630">Potassium</keyword>
<evidence type="ECO:0000256" key="4">
    <source>
        <dbReference type="ARBA" id="ARBA00022842"/>
    </source>
</evidence>
<feature type="binding site" evidence="10">
    <location>
        <position position="113"/>
    </location>
    <ligand>
        <name>a divalent metal cation</name>
        <dbReference type="ChEBI" id="CHEBI:60240"/>
        <label>1</label>
    </ligand>
</feature>
<dbReference type="NCBIfam" id="TIGR03553">
    <property type="entry name" value="F420_FbiB_CTERM"/>
    <property type="match status" value="1"/>
</dbReference>
<dbReference type="Proteomes" id="UP000465240">
    <property type="component" value="Unassembled WGS sequence"/>
</dbReference>
<proteinExistence type="inferred from homology"/>
<evidence type="ECO:0000256" key="2">
    <source>
        <dbReference type="ARBA" id="ARBA00022723"/>
    </source>
</evidence>
<feature type="domain" description="Nitroreductase" evidence="11">
    <location>
        <begin position="264"/>
        <end position="432"/>
    </location>
</feature>
<dbReference type="EMBL" id="BLKX01000001">
    <property type="protein sequence ID" value="GFG77629.1"/>
    <property type="molecule type" value="Genomic_DNA"/>
</dbReference>
<evidence type="ECO:0000256" key="10">
    <source>
        <dbReference type="HAMAP-Rule" id="MF_01259"/>
    </source>
</evidence>
<evidence type="ECO:0000256" key="9">
    <source>
        <dbReference type="ARBA" id="ARBA00023268"/>
    </source>
</evidence>
<dbReference type="Gene3D" id="3.90.1660.10">
    <property type="entry name" value="CofE-like domain"/>
    <property type="match status" value="1"/>
</dbReference>
<dbReference type="EC" id="1.3.8.17" evidence="10"/>
<evidence type="ECO:0000256" key="6">
    <source>
        <dbReference type="ARBA" id="ARBA00023002"/>
    </source>
</evidence>
<dbReference type="InterPro" id="IPR029479">
    <property type="entry name" value="Nitroreductase"/>
</dbReference>
<dbReference type="PANTHER" id="PTHR47917">
    <property type="match status" value="1"/>
</dbReference>
<dbReference type="NCBIfam" id="NF009810">
    <property type="entry name" value="PRK13294.1"/>
    <property type="match status" value="1"/>
</dbReference>
<dbReference type="EC" id="6.3.2.34" evidence="10"/>
<feature type="binding site" evidence="10">
    <location>
        <position position="324"/>
    </location>
    <ligand>
        <name>coenzyme F420-(gamma-Glu)n</name>
        <dbReference type="ChEBI" id="CHEBI:133980"/>
    </ligand>
</feature>
<gene>
    <name evidence="10 13" type="primary">fbiB</name>
    <name evidence="13" type="ORF">MPRG_09050</name>
</gene>
<dbReference type="InterPro" id="IPR019943">
    <property type="entry name" value="F420_FbiB_C"/>
</dbReference>
<dbReference type="SUPFAM" id="SSF55469">
    <property type="entry name" value="FMN-dependent nitroreductase-like"/>
    <property type="match status" value="1"/>
</dbReference>
<comment type="similarity">
    <text evidence="10">In the N-terminal section; belongs to the CofE family.</text>
</comment>
<organism evidence="13 14">
    <name type="scientific">Mycobacterium paragordonae</name>
    <dbReference type="NCBI Taxonomy" id="1389713"/>
    <lineage>
        <taxon>Bacteria</taxon>
        <taxon>Bacillati</taxon>
        <taxon>Actinomycetota</taxon>
        <taxon>Actinomycetes</taxon>
        <taxon>Mycobacteriales</taxon>
        <taxon>Mycobacteriaceae</taxon>
        <taxon>Mycobacterium</taxon>
    </lineage>
</organism>
<feature type="binding site" evidence="10">
    <location>
        <position position="403"/>
    </location>
    <ligand>
        <name>FMN</name>
        <dbReference type="ChEBI" id="CHEBI:58210"/>
    </ligand>
</feature>
<evidence type="ECO:0000259" key="11">
    <source>
        <dbReference type="Pfam" id="PF00881"/>
    </source>
</evidence>
<dbReference type="Gene3D" id="3.40.109.10">
    <property type="entry name" value="NADH Oxidase"/>
    <property type="match status" value="1"/>
</dbReference>
<comment type="cofactor">
    <cofactor evidence="10">
        <name>K(+)</name>
        <dbReference type="ChEBI" id="CHEBI:29103"/>
    </cofactor>
    <text evidence="10">Monovalent cation. The ion could be potassium.</text>
</comment>
<evidence type="ECO:0000259" key="12">
    <source>
        <dbReference type="Pfam" id="PF01996"/>
    </source>
</evidence>
<evidence type="ECO:0000313" key="13">
    <source>
        <dbReference type="EMBL" id="GFG77629.1"/>
    </source>
</evidence>
<dbReference type="InterPro" id="IPR002847">
    <property type="entry name" value="F420-0_gamma-glut_ligase-dom"/>
</dbReference>
<dbReference type="Pfam" id="PF01996">
    <property type="entry name" value="F420_ligase"/>
    <property type="match status" value="1"/>
</dbReference>
<comment type="catalytic activity">
    <reaction evidence="10">
        <text>oxidized coenzyme F420-(gamma-L-Glu)(n) + GTP + L-glutamate = oxidized coenzyme F420-(gamma-L-Glu)(n+1) + GDP + phosphate + H(+)</text>
        <dbReference type="Rhea" id="RHEA:51236"/>
        <dbReference type="Rhea" id="RHEA-COMP:12939"/>
        <dbReference type="Rhea" id="RHEA-COMP:12940"/>
        <dbReference type="ChEBI" id="CHEBI:15378"/>
        <dbReference type="ChEBI" id="CHEBI:29985"/>
        <dbReference type="ChEBI" id="CHEBI:37565"/>
        <dbReference type="ChEBI" id="CHEBI:43474"/>
        <dbReference type="ChEBI" id="CHEBI:58189"/>
        <dbReference type="ChEBI" id="CHEBI:133980"/>
    </reaction>
</comment>
<feature type="binding site" evidence="10">
    <location>
        <begin position="24"/>
        <end position="27"/>
    </location>
    <ligand>
        <name>GTP</name>
        <dbReference type="ChEBI" id="CHEBI:37565"/>
    </ligand>
</feature>
<feature type="domain" description="Coenzyme F420:L-glutamate ligase-like" evidence="12">
    <location>
        <begin position="24"/>
        <end position="223"/>
    </location>
</feature>
<keyword evidence="14" id="KW-1185">Reference proteome</keyword>
<keyword evidence="9 10" id="KW-0511">Multifunctional enzyme</keyword>
<evidence type="ECO:0000256" key="1">
    <source>
        <dbReference type="ARBA" id="ARBA00022598"/>
    </source>
</evidence>
<keyword evidence="2 10" id="KW-0479">Metal-binding</keyword>
<feature type="binding site" evidence="10">
    <location>
        <position position="292"/>
    </location>
    <ligand>
        <name>FMN</name>
        <dbReference type="ChEBI" id="CHEBI:58210"/>
    </ligand>
</feature>
<keyword evidence="8 10" id="KW-0464">Manganese</keyword>
<feature type="binding site" evidence="10">
    <location>
        <position position="155"/>
    </location>
    <ligand>
        <name>a divalent metal cation</name>
        <dbReference type="ChEBI" id="CHEBI:60240"/>
        <label>2</label>
    </ligand>
</feature>
<feature type="binding site" evidence="10">
    <location>
        <position position="440"/>
    </location>
    <ligand>
        <name>FMN</name>
        <dbReference type="ChEBI" id="CHEBI:58210"/>
    </ligand>
</feature>